<dbReference type="InterPro" id="IPR058678">
    <property type="entry name" value="ARM_PUB"/>
</dbReference>
<dbReference type="InterPro" id="IPR016024">
    <property type="entry name" value="ARM-type_fold"/>
</dbReference>
<reference evidence="3 4" key="1">
    <citation type="journal article" date="2020" name="IScience">
        <title>Genome Sequencing of the Endangered Kingdonia uniflora (Circaeasteraceae, Ranunculales) Reveals Potential Mechanisms of Evolutionary Specialization.</title>
        <authorList>
            <person name="Sun Y."/>
            <person name="Deng T."/>
            <person name="Zhang A."/>
            <person name="Moore M.J."/>
            <person name="Landis J.B."/>
            <person name="Lin N."/>
            <person name="Zhang H."/>
            <person name="Zhang X."/>
            <person name="Huang J."/>
            <person name="Zhang X."/>
            <person name="Sun H."/>
            <person name="Wang H."/>
        </authorList>
    </citation>
    <scope>NUCLEOTIDE SEQUENCE [LARGE SCALE GENOMIC DNA]</scope>
    <source>
        <strain evidence="3">TB1705</strain>
        <tissue evidence="3">Leaf</tissue>
    </source>
</reference>
<dbReference type="PANTHER" id="PTHR23315">
    <property type="entry name" value="U BOX DOMAIN-CONTAINING"/>
    <property type="match status" value="1"/>
</dbReference>
<evidence type="ECO:0000259" key="2">
    <source>
        <dbReference type="Pfam" id="PF25598"/>
    </source>
</evidence>
<keyword evidence="4" id="KW-1185">Reference proteome</keyword>
<dbReference type="PANTHER" id="PTHR23315:SF254">
    <property type="entry name" value="KINESIN-ASSOCIATED PROTEIN"/>
    <property type="match status" value="1"/>
</dbReference>
<sequence>MTARLRQAVGECLTQSKSEFTEVQEKALQNLVALTKFSPQNRSIVAESDGAITTIAELSKSTSKNIQSLSLSVLFNLSLNDNLKLLIADMETLRHLNSIILAPSSSESGMLAASLICSLAMLDKNKAKFGVSGTIQALVKTLDGPCSSAAHHLLSSLAELVVYHGNSTMAVRSGAVSVLLQVVESTNGEDLGGSSLAILVLLARYEEGINTITNTEGVVSLLVDVLKRRCMLSKEGSAELLLRMLDESEGCLRDAVRLPELSSVLADISVRGSAKAREKANMLMKKMMDANMQSYMDTNPMFYHW</sequence>
<feature type="domain" description="U-box" evidence="2">
    <location>
        <begin position="13"/>
        <end position="293"/>
    </location>
</feature>
<dbReference type="Proteomes" id="UP000541444">
    <property type="component" value="Unassembled WGS sequence"/>
</dbReference>
<evidence type="ECO:0000313" key="4">
    <source>
        <dbReference type="Proteomes" id="UP000541444"/>
    </source>
</evidence>
<dbReference type="Gene3D" id="1.25.10.10">
    <property type="entry name" value="Leucine-rich Repeat Variant"/>
    <property type="match status" value="1"/>
</dbReference>
<dbReference type="AlphaFoldDB" id="A0A7J7NBB7"/>
<dbReference type="OrthoDB" id="7537227at2759"/>
<proteinExistence type="predicted"/>
<dbReference type="EMBL" id="JACGCM010000926">
    <property type="protein sequence ID" value="KAF6164541.1"/>
    <property type="molecule type" value="Genomic_DNA"/>
</dbReference>
<gene>
    <name evidence="3" type="ORF">GIB67_025367</name>
</gene>
<evidence type="ECO:0000256" key="1">
    <source>
        <dbReference type="ARBA" id="ARBA00022786"/>
    </source>
</evidence>
<name>A0A7J7NBB7_9MAGN</name>
<keyword evidence="1" id="KW-0833">Ubl conjugation pathway</keyword>
<protein>
    <recommendedName>
        <fullName evidence="2">U-box domain-containing protein</fullName>
    </recommendedName>
</protein>
<dbReference type="Pfam" id="PF25598">
    <property type="entry name" value="ARM_PUB"/>
    <property type="match status" value="1"/>
</dbReference>
<dbReference type="SUPFAM" id="SSF48371">
    <property type="entry name" value="ARM repeat"/>
    <property type="match status" value="1"/>
</dbReference>
<organism evidence="3 4">
    <name type="scientific">Kingdonia uniflora</name>
    <dbReference type="NCBI Taxonomy" id="39325"/>
    <lineage>
        <taxon>Eukaryota</taxon>
        <taxon>Viridiplantae</taxon>
        <taxon>Streptophyta</taxon>
        <taxon>Embryophyta</taxon>
        <taxon>Tracheophyta</taxon>
        <taxon>Spermatophyta</taxon>
        <taxon>Magnoliopsida</taxon>
        <taxon>Ranunculales</taxon>
        <taxon>Circaeasteraceae</taxon>
        <taxon>Kingdonia</taxon>
    </lineage>
</organism>
<evidence type="ECO:0000313" key="3">
    <source>
        <dbReference type="EMBL" id="KAF6164541.1"/>
    </source>
</evidence>
<accession>A0A7J7NBB7</accession>
<comment type="caution">
    <text evidence="3">The sequence shown here is derived from an EMBL/GenBank/DDBJ whole genome shotgun (WGS) entry which is preliminary data.</text>
</comment>
<dbReference type="InterPro" id="IPR011989">
    <property type="entry name" value="ARM-like"/>
</dbReference>